<evidence type="ECO:0000256" key="5">
    <source>
        <dbReference type="ARBA" id="ARBA00022454"/>
    </source>
</evidence>
<dbReference type="PANTHER" id="PTHR13108:SF9">
    <property type="entry name" value="CONDENSIN COMPLEX SUBUNIT 2"/>
    <property type="match status" value="1"/>
</dbReference>
<evidence type="ECO:0000256" key="1">
    <source>
        <dbReference type="ARBA" id="ARBA00004286"/>
    </source>
</evidence>
<dbReference type="Proteomes" id="UP000694941">
    <property type="component" value="Unplaced"/>
</dbReference>
<keyword evidence="10" id="KW-0131">Cell cycle</keyword>
<evidence type="ECO:0000256" key="10">
    <source>
        <dbReference type="ARBA" id="ARBA00023306"/>
    </source>
</evidence>
<gene>
    <name evidence="12" type="primary">LOC111089851</name>
</gene>
<evidence type="ECO:0000256" key="3">
    <source>
        <dbReference type="ARBA" id="ARBA00009471"/>
    </source>
</evidence>
<keyword evidence="9" id="KW-0226">DNA condensation</keyword>
<dbReference type="PANTHER" id="PTHR13108">
    <property type="entry name" value="CONDENSIN COMPLEX SUBUNIT 2"/>
    <property type="match status" value="1"/>
</dbReference>
<keyword evidence="8" id="KW-0498">Mitosis</keyword>
<evidence type="ECO:0000256" key="2">
    <source>
        <dbReference type="ARBA" id="ARBA00004496"/>
    </source>
</evidence>
<accession>A0ABM1TSA1</accession>
<reference evidence="12" key="1">
    <citation type="submission" date="2025-08" db="UniProtKB">
        <authorList>
            <consortium name="RefSeq"/>
        </authorList>
    </citation>
    <scope>IDENTIFICATION</scope>
    <source>
        <tissue evidence="12">Muscle</tissue>
    </source>
</reference>
<evidence type="ECO:0000256" key="4">
    <source>
        <dbReference type="ARBA" id="ARBA00016065"/>
    </source>
</evidence>
<evidence type="ECO:0000313" key="11">
    <source>
        <dbReference type="Proteomes" id="UP000694941"/>
    </source>
</evidence>
<protein>
    <recommendedName>
        <fullName evidence="4">Condensin complex subunit 2</fullName>
    </recommendedName>
</protein>
<dbReference type="Pfam" id="PF05786">
    <property type="entry name" value="Cnd2"/>
    <property type="match status" value="1"/>
</dbReference>
<dbReference type="GeneID" id="111089851"/>
<comment type="subcellular location">
    <subcellularLocation>
        <location evidence="1">Chromosome</location>
    </subcellularLocation>
    <subcellularLocation>
        <location evidence="2">Cytoplasm</location>
    </subcellularLocation>
</comment>
<evidence type="ECO:0000256" key="7">
    <source>
        <dbReference type="ARBA" id="ARBA00022618"/>
    </source>
</evidence>
<dbReference type="RefSeq" id="XP_022258757.1">
    <property type="nucleotide sequence ID" value="XM_022403049.1"/>
</dbReference>
<evidence type="ECO:0000256" key="9">
    <source>
        <dbReference type="ARBA" id="ARBA00023067"/>
    </source>
</evidence>
<evidence type="ECO:0000256" key="6">
    <source>
        <dbReference type="ARBA" id="ARBA00022490"/>
    </source>
</evidence>
<sequence length="135" mass="15315">MGTTPPSQGVFAGDNLLQQPYKIAKIDIQYARTAKHLDIKRLKRVMWHILTKDSVSDSHNKENIENQEDVSTPDRMDGEMSFSHIYKTLPHQLSSLMTKNLSVPIAFVCLLHMVNEKTLKISGKEDLSDFSIMQG</sequence>
<name>A0ABM1TSA1_LIMPO</name>
<keyword evidence="11" id="KW-1185">Reference proteome</keyword>
<evidence type="ECO:0000313" key="12">
    <source>
        <dbReference type="RefSeq" id="XP_022258757.1"/>
    </source>
</evidence>
<keyword evidence="6" id="KW-0963">Cytoplasm</keyword>
<keyword evidence="5" id="KW-0158">Chromosome</keyword>
<dbReference type="InterPro" id="IPR022816">
    <property type="entry name" value="Condensin_barren_su2"/>
</dbReference>
<evidence type="ECO:0000256" key="8">
    <source>
        <dbReference type="ARBA" id="ARBA00022776"/>
    </source>
</evidence>
<comment type="similarity">
    <text evidence="3">Belongs to the CND2 (condensin subunit 2) family.</text>
</comment>
<keyword evidence="7" id="KW-0132">Cell division</keyword>
<proteinExistence type="inferred from homology"/>
<organism evidence="11 12">
    <name type="scientific">Limulus polyphemus</name>
    <name type="common">Atlantic horseshoe crab</name>
    <dbReference type="NCBI Taxonomy" id="6850"/>
    <lineage>
        <taxon>Eukaryota</taxon>
        <taxon>Metazoa</taxon>
        <taxon>Ecdysozoa</taxon>
        <taxon>Arthropoda</taxon>
        <taxon>Chelicerata</taxon>
        <taxon>Merostomata</taxon>
        <taxon>Xiphosura</taxon>
        <taxon>Limulidae</taxon>
        <taxon>Limulus</taxon>
    </lineage>
</organism>